<organism evidence="5 6">
    <name type="scientific">Celeribacter halophilus</name>
    <dbReference type="NCBI Taxonomy" id="576117"/>
    <lineage>
        <taxon>Bacteria</taxon>
        <taxon>Pseudomonadati</taxon>
        <taxon>Pseudomonadota</taxon>
        <taxon>Alphaproteobacteria</taxon>
        <taxon>Rhodobacterales</taxon>
        <taxon>Roseobacteraceae</taxon>
        <taxon>Celeribacter</taxon>
    </lineage>
</organism>
<evidence type="ECO:0000313" key="6">
    <source>
        <dbReference type="Proteomes" id="UP000183299"/>
    </source>
</evidence>
<feature type="domain" description="Flavodoxin-like" evidence="4">
    <location>
        <begin position="3"/>
        <end position="143"/>
    </location>
</feature>
<dbReference type="GO" id="GO:0005829">
    <property type="term" value="C:cytosol"/>
    <property type="evidence" value="ECO:0007669"/>
    <property type="project" value="TreeGrafter"/>
</dbReference>
<dbReference type="OrthoDB" id="9816402at2"/>
<dbReference type="AlphaFoldDB" id="A0A1I3NTP8"/>
<keyword evidence="2" id="KW-0288">FMN</keyword>
<evidence type="ECO:0000259" key="4">
    <source>
        <dbReference type="PROSITE" id="PS50902"/>
    </source>
</evidence>
<dbReference type="GO" id="GO:0016491">
    <property type="term" value="F:oxidoreductase activity"/>
    <property type="evidence" value="ECO:0007669"/>
    <property type="project" value="TreeGrafter"/>
</dbReference>
<evidence type="ECO:0000256" key="3">
    <source>
        <dbReference type="ARBA" id="ARBA00022982"/>
    </source>
</evidence>
<gene>
    <name evidence="5" type="ORF">SAMN04488138_10282</name>
</gene>
<protein>
    <submittedName>
        <fullName evidence="5">MioC protein</fullName>
    </submittedName>
</protein>
<dbReference type="InterPro" id="IPR029039">
    <property type="entry name" value="Flavoprotein-like_sf"/>
</dbReference>
<dbReference type="GO" id="GO:0050660">
    <property type="term" value="F:flavin adenine dinucleotide binding"/>
    <property type="evidence" value="ECO:0007669"/>
    <property type="project" value="TreeGrafter"/>
</dbReference>
<evidence type="ECO:0000256" key="1">
    <source>
        <dbReference type="ARBA" id="ARBA00022630"/>
    </source>
</evidence>
<dbReference type="Proteomes" id="UP000183299">
    <property type="component" value="Unassembled WGS sequence"/>
</dbReference>
<evidence type="ECO:0000313" key="5">
    <source>
        <dbReference type="EMBL" id="SFJ12688.1"/>
    </source>
</evidence>
<dbReference type="GO" id="GO:0010181">
    <property type="term" value="F:FMN binding"/>
    <property type="evidence" value="ECO:0007669"/>
    <property type="project" value="InterPro"/>
</dbReference>
<reference evidence="5 6" key="1">
    <citation type="submission" date="2016-10" db="EMBL/GenBank/DDBJ databases">
        <authorList>
            <person name="de Groot N.N."/>
        </authorList>
    </citation>
    <scope>NUCLEOTIDE SEQUENCE [LARGE SCALE GENOMIC DNA]</scope>
    <source>
        <strain evidence="5 6">CGMCC 1.8891</strain>
    </source>
</reference>
<dbReference type="PRINTS" id="PR00369">
    <property type="entry name" value="FLAVODOXIN"/>
</dbReference>
<accession>A0A1I3NTP8</accession>
<dbReference type="Pfam" id="PF00258">
    <property type="entry name" value="Flavodoxin_1"/>
    <property type="match status" value="1"/>
</dbReference>
<dbReference type="Gene3D" id="3.40.50.360">
    <property type="match status" value="1"/>
</dbReference>
<dbReference type="InterPro" id="IPR001094">
    <property type="entry name" value="Flavdoxin-like"/>
</dbReference>
<keyword evidence="1" id="KW-0285">Flavoprotein</keyword>
<sequence length="150" mass="15776">MDITILYGTETGNAEMLAEDVQSALEDAGHEVLVENLSDVAPADLDVSRLHLVVCSTYGDGELPASAQPFGEAMKDAPDLSGLRFGIFGLGDSEYETFNMGSQQIEEMLVAAGAERIGERVTHDASGDDMAEDVALPWAEAVVEAVGADA</sequence>
<dbReference type="RefSeq" id="WP_066605886.1">
    <property type="nucleotide sequence ID" value="NZ_FORY01000002.1"/>
</dbReference>
<name>A0A1I3NTP8_9RHOB</name>
<evidence type="ECO:0000256" key="2">
    <source>
        <dbReference type="ARBA" id="ARBA00022643"/>
    </source>
</evidence>
<dbReference type="STRING" id="576117.SAMN04488138_10282"/>
<proteinExistence type="predicted"/>
<dbReference type="InterPro" id="IPR008254">
    <property type="entry name" value="Flavodoxin/NO_synth"/>
</dbReference>
<dbReference type="GeneID" id="98663893"/>
<keyword evidence="3" id="KW-0813">Transport</keyword>
<dbReference type="SUPFAM" id="SSF52218">
    <property type="entry name" value="Flavoproteins"/>
    <property type="match status" value="1"/>
</dbReference>
<dbReference type="PANTHER" id="PTHR19384">
    <property type="entry name" value="NITRIC OXIDE SYNTHASE-RELATED"/>
    <property type="match status" value="1"/>
</dbReference>
<dbReference type="EMBL" id="FORY01000002">
    <property type="protein sequence ID" value="SFJ12688.1"/>
    <property type="molecule type" value="Genomic_DNA"/>
</dbReference>
<keyword evidence="6" id="KW-1185">Reference proteome</keyword>
<keyword evidence="3" id="KW-0249">Electron transport</keyword>
<dbReference type="PROSITE" id="PS50902">
    <property type="entry name" value="FLAVODOXIN_LIKE"/>
    <property type="match status" value="1"/>
</dbReference>